<keyword evidence="2" id="KW-0067">ATP-binding</keyword>
<dbReference type="InterPro" id="IPR041664">
    <property type="entry name" value="AAA_16"/>
</dbReference>
<feature type="region of interest" description="Disordered" evidence="3">
    <location>
        <begin position="445"/>
        <end position="473"/>
    </location>
</feature>
<organism evidence="5 6">
    <name type="scientific">Cyclotella atomus</name>
    <dbReference type="NCBI Taxonomy" id="382360"/>
    <lineage>
        <taxon>Eukaryota</taxon>
        <taxon>Sar</taxon>
        <taxon>Stramenopiles</taxon>
        <taxon>Ochrophyta</taxon>
        <taxon>Bacillariophyta</taxon>
        <taxon>Coscinodiscophyceae</taxon>
        <taxon>Thalassiosirophycidae</taxon>
        <taxon>Stephanodiscales</taxon>
        <taxon>Stephanodiscaceae</taxon>
        <taxon>Cyclotella</taxon>
    </lineage>
</organism>
<dbReference type="PANTHER" id="PTHR16305:SF28">
    <property type="entry name" value="GUANYLATE CYCLASE DOMAIN-CONTAINING PROTEIN"/>
    <property type="match status" value="1"/>
</dbReference>
<gene>
    <name evidence="5" type="ORF">ACHAWO_013621</name>
</gene>
<dbReference type="PANTHER" id="PTHR16305">
    <property type="entry name" value="TESTICULAR SOLUBLE ADENYLYL CYCLASE"/>
    <property type="match status" value="1"/>
</dbReference>
<protein>
    <recommendedName>
        <fullName evidence="4">Guanylate cyclase domain-containing protein</fullName>
    </recommendedName>
</protein>
<reference evidence="5 6" key="1">
    <citation type="submission" date="2024-10" db="EMBL/GenBank/DDBJ databases">
        <title>Updated reference genomes for cyclostephanoid diatoms.</title>
        <authorList>
            <person name="Roberts W.R."/>
            <person name="Alverson A.J."/>
        </authorList>
    </citation>
    <scope>NUCLEOTIDE SEQUENCE [LARGE SCALE GENOMIC DNA]</scope>
    <source>
        <strain evidence="5 6">AJA010-31</strain>
    </source>
</reference>
<accession>A0ABD3PYJ7</accession>
<dbReference type="EMBL" id="JALLPJ020000470">
    <property type="protein sequence ID" value="KAL3791190.1"/>
    <property type="molecule type" value="Genomic_DNA"/>
</dbReference>
<dbReference type="InterPro" id="IPR001054">
    <property type="entry name" value="A/G_cyclase"/>
</dbReference>
<feature type="domain" description="Guanylate cyclase" evidence="4">
    <location>
        <begin position="646"/>
        <end position="778"/>
    </location>
</feature>
<evidence type="ECO:0000313" key="6">
    <source>
        <dbReference type="Proteomes" id="UP001530400"/>
    </source>
</evidence>
<keyword evidence="6" id="KW-1185">Reference proteome</keyword>
<dbReference type="Gene3D" id="3.30.70.1230">
    <property type="entry name" value="Nucleotide cyclase"/>
    <property type="match status" value="2"/>
</dbReference>
<evidence type="ECO:0000259" key="4">
    <source>
        <dbReference type="PROSITE" id="PS50125"/>
    </source>
</evidence>
<dbReference type="SUPFAM" id="SSF48452">
    <property type="entry name" value="TPR-like"/>
    <property type="match status" value="1"/>
</dbReference>
<feature type="compositionally biased region" description="Basic and acidic residues" evidence="3">
    <location>
        <begin position="24"/>
        <end position="35"/>
    </location>
</feature>
<feature type="compositionally biased region" description="Polar residues" evidence="3">
    <location>
        <begin position="39"/>
        <end position="50"/>
    </location>
</feature>
<dbReference type="InterPro" id="IPR011990">
    <property type="entry name" value="TPR-like_helical_dom_sf"/>
</dbReference>
<evidence type="ECO:0000256" key="2">
    <source>
        <dbReference type="ARBA" id="ARBA00022840"/>
    </source>
</evidence>
<dbReference type="CDD" id="cd07302">
    <property type="entry name" value="CHD"/>
    <property type="match status" value="2"/>
</dbReference>
<feature type="domain" description="Guanylate cyclase" evidence="4">
    <location>
        <begin position="298"/>
        <end position="351"/>
    </location>
</feature>
<evidence type="ECO:0000256" key="1">
    <source>
        <dbReference type="ARBA" id="ARBA00022741"/>
    </source>
</evidence>
<sequence>MMEHSSSEDEDITMSSNEITFTTRTEDVPPQDRTRASRRTTSILSINSESLGDLDPSDGTCTTGESLNLSGLGSLNYDNNDDEHHYSASYESYEDEKARILAHLMQNHSEAVTASLVERTMLIQSVIWLSHHVPGCVVELLLEDVVCNRQKLKGRQSELHDYKVDGTGDSEIVRAMKDLTTNETTSPAITDCSPYIIGADQKTTSIKAAGDSSANIEIVMAMRDLTTNETASPATADCSPVINGEDEKITSILEADEAAGDADQHSYVPLNDTSTAPINTFQAAQEEKLPISKKHDSALLFVDMSGFTKISTILDVESLSNAINSYFQLIVNEVTHHGGDILKFAGDAIFAEWKSELNQTIEYCVMQAANCASSIVANCSDYPIHSTPVGMSRASMRLENARQSSNRGLRTSLVSSSQSSVRILRGSIQSADEYQYARRNSVDSCCSTDETLPRRASTGEAPGRRRSSVGTGPRPVKLATLNVKCGIGVGRIVGVHVGDDASRREYLILGDPIDQVAAAEGEATMGEVFASPEAIAVLSKIATLNKSCGEDNIHQKPVCIAVRQQQFFQATGRKSPEEGPVAKTEPESLLNRCEALDMSELRLLKRMIALYVHPVVVNDENESQNQVTLRRASDTDRHLSQAELRNVFVAFISPQIEYKLTGDEEQDGKLINLLNDIMNLTTRNLNRAGGHLRQFIVDDKGVVLICTFGLRGSTFPNMISQRALPLTRSIYESLQEELGIKCKIGGTYGRAYCGVVGGLSRHEFAVLGPSVNLSARLMAFKFNPGILVDKNVRLLTSHSQIFFKPLPSVTAKGYDEPVPIFEPLKSNESQFGKLKPNFIGRSKEIKQVMNIAKGLALHSDASKFVFVSAASGSGKSSMIVQTTARVRAMIKKMNKSIVVTRHVSNEGDSRVPFSLFRSVFKDLLNELRHEEDTRSHASNRGESTFELSVEDVWDKLSLASQSSKDSMMSTDANRFRYLCDELNAPPDFAEVVGRRLLGIRDKSLGSSTTTGTPNLDLIVEFLVNAFIRCTEHSDLVLLSLDDVQDLDEMSFKVVQGIFERGQNVLILCGSRPLSSYQLAVDSSFWAELQGSFLQMKRFVEIDLQPLTHCEVRDFIAISLDVAPSEINDRFSQSIFTVTGGMPHFLSYAVENIKRLELFTRMENGLVGLKSAASDDEKLGFGSVSELLLYRLDSLDSSVRNALHFAAVLGTEFELVDAALAYDEMYNIMDGERSKAALALQEALHVAVEEGIIEESFAASGNNDEEEFDDTINEAQASLCASLGNITFSLKGYRRSHPAYSENRRYRFTHDSWKTSILDVMLDERVQEIHEHVAIILEREIDLEDQTGNDFDKQIRVFYHWNKSGHFMNASQLALKIGEQLMVLGLNSQAILLFDDVLNTLKDSSHNEEEMHGGISTSVLNAIEASELEDLIKINIAKGKAYSTLGNRERGAEALQGALDILHNAPCANSTYFDRSVSFPIFSGLFVVLKMGAIKDDENCSYEKDLTKKFVEQARLNNDPIHYGRALAMEGETLGRLGMFDQALEALERIKPIYDIETQHTAISKAYGSDRVAQSYSHSVNWNTMLGRTDEAVKTCKYIIGELAPKSNPQNVHNSFCLLYSVIIALKENGAALEARDALKRFVVEPFDEHFGPGGTTFSKPLFYPLLMLLDLQGHQDEQVEKLCEYLDWALEEANFSVCSPSLENAWAAMAVSPNTFLGEICYYLAKRTECPEHKDLLIKYGIGLIEKSIEVTRTLPFANMYAIKKLNMLKSYAGDSHESSSVS</sequence>
<feature type="compositionally biased region" description="Polar residues" evidence="3">
    <location>
        <begin position="13"/>
        <end position="23"/>
    </location>
</feature>
<keyword evidence="1" id="KW-0547">Nucleotide-binding</keyword>
<dbReference type="Gene3D" id="1.25.40.10">
    <property type="entry name" value="Tetratricopeptide repeat domain"/>
    <property type="match status" value="1"/>
</dbReference>
<dbReference type="PROSITE" id="PS50125">
    <property type="entry name" value="GUANYLATE_CYCLASE_2"/>
    <property type="match status" value="2"/>
</dbReference>
<evidence type="ECO:0000313" key="5">
    <source>
        <dbReference type="EMBL" id="KAL3791190.1"/>
    </source>
</evidence>
<dbReference type="SUPFAM" id="SSF52540">
    <property type="entry name" value="P-loop containing nucleoside triphosphate hydrolases"/>
    <property type="match status" value="1"/>
</dbReference>
<proteinExistence type="predicted"/>
<feature type="region of interest" description="Disordered" evidence="3">
    <location>
        <begin position="1"/>
        <end position="59"/>
    </location>
</feature>
<dbReference type="InterPro" id="IPR027417">
    <property type="entry name" value="P-loop_NTPase"/>
</dbReference>
<dbReference type="GO" id="GO:0005524">
    <property type="term" value="F:ATP binding"/>
    <property type="evidence" value="ECO:0007669"/>
    <property type="project" value="UniProtKB-KW"/>
</dbReference>
<evidence type="ECO:0000256" key="3">
    <source>
        <dbReference type="SAM" id="MobiDB-lite"/>
    </source>
</evidence>
<dbReference type="Proteomes" id="UP001530400">
    <property type="component" value="Unassembled WGS sequence"/>
</dbReference>
<dbReference type="Pfam" id="PF13191">
    <property type="entry name" value="AAA_16"/>
    <property type="match status" value="1"/>
</dbReference>
<dbReference type="SUPFAM" id="SSF55073">
    <property type="entry name" value="Nucleotide cyclase"/>
    <property type="match status" value="2"/>
</dbReference>
<name>A0ABD3PYJ7_9STRA</name>
<dbReference type="InterPro" id="IPR029787">
    <property type="entry name" value="Nucleotide_cyclase"/>
</dbReference>
<comment type="caution">
    <text evidence="5">The sequence shown here is derived from an EMBL/GenBank/DDBJ whole genome shotgun (WGS) entry which is preliminary data.</text>
</comment>